<evidence type="ECO:0000256" key="11">
    <source>
        <dbReference type="ARBA" id="ARBA00023049"/>
    </source>
</evidence>
<dbReference type="GO" id="GO:0008235">
    <property type="term" value="F:metalloexopeptidase activity"/>
    <property type="evidence" value="ECO:0007669"/>
    <property type="project" value="InterPro"/>
</dbReference>
<sequence>MDEVQETEPLLNEEENDANSINYPQRSCCGKFQLNFCISHILMMVFSVLTQKKTMTIMLKVILIYSFFALTWLVSTGILQISHYSGLNNKVSFFNFGVGRLPNAQSEFVEVFTFNSHNAFGHTKEICSNPHMYNSDQNLKVREYIIKELENIRIKTNSCFEIIENDNINYLSYKNWWYESNNILVRLPGKRSTANGKDNESLLISAHFDTTSVSPGVTDDGIGIGVMLETIRTLMYVPQLEYDVIFNFNNGEEMGLLGGNSFLLHPWSKSVRGFINLEGTGSAAGKRSLLFRSNSMVLAKEYKKSAPYPHASVLFNDLMQFVGSDTDYRPYASIHHMGENLFSMIVHTCGSGSKAFKKMELLSPVLKDKETLPLPNFVFYDILGIKMFVEKHDVYFLLLFGMLISVFAVLLLKGLYEIKFRGTKLFLQLFFRPVAESTILVFVCAATSLISVFILSFLKWLINPASSYGYPEMNLIWIVFLTLFDYTMIQAVFPKISRSLHLRSRGTTIYSPLPTNEFSETSGETTDLTYQHENNPQPLVDDWLPHGLLLFWFFVMFAVTYFSYLGYDGPVVLTYWFSFSTITALISFFANYKVDKYWRLELVDNRLTKFQYFTLRVYENYWGIIILATSTWIPFLLTMDTMEEIVSSMPSLIAEGLPSFAYDCVIAFIVVILSINVLPAFHSCNYKFLAPIFLIGFLIPYLMSTIVKPFSYDRPHKMVFKQMWNLGENTSTIVIEHFATLSNKAANDKIFLKLPWFANGTCSYSGNNCTYEDVTVPKINAPNHSSKLIEVYNLKKKVENDYYIYTGNFTGSAGSRICELKIDNYSGASDDDHFGIWLEYENFIKWRSIDGNFPFNPLSKNKTDISVINYKLPAVIFKRNFGNNDRIEGNFLVRINPKFITDPVKLAMRCFHSELITSEAYQRLTDEKFGLPNWMTVSNYIF</sequence>
<comment type="cofactor">
    <cofactor evidence="1">
        <name>Zn(2+)</name>
        <dbReference type="ChEBI" id="CHEBI:29105"/>
    </cofactor>
</comment>
<evidence type="ECO:0000256" key="7">
    <source>
        <dbReference type="ARBA" id="ARBA00022692"/>
    </source>
</evidence>
<dbReference type="PANTHER" id="PTHR12147">
    <property type="entry name" value="METALLOPEPTIDASE M28 FAMILY MEMBER"/>
    <property type="match status" value="1"/>
</dbReference>
<evidence type="ECO:0000256" key="4">
    <source>
        <dbReference type="ARBA" id="ARBA00010918"/>
    </source>
</evidence>
<dbReference type="AlphaFoldDB" id="A0AAD5U656"/>
<feature type="transmembrane region" description="Helical" evidence="14">
    <location>
        <begin position="621"/>
        <end position="639"/>
    </location>
</feature>
<evidence type="ECO:0000256" key="14">
    <source>
        <dbReference type="SAM" id="Phobius"/>
    </source>
</evidence>
<evidence type="ECO:0000256" key="6">
    <source>
        <dbReference type="ARBA" id="ARBA00022670"/>
    </source>
</evidence>
<evidence type="ECO:0000313" key="16">
    <source>
        <dbReference type="EMBL" id="KAJ3224376.1"/>
    </source>
</evidence>
<evidence type="ECO:0000256" key="9">
    <source>
        <dbReference type="ARBA" id="ARBA00022833"/>
    </source>
</evidence>
<keyword evidence="10 14" id="KW-1133">Transmembrane helix</keyword>
<dbReference type="EC" id="3.4.-.-" evidence="13"/>
<evidence type="ECO:0000256" key="8">
    <source>
        <dbReference type="ARBA" id="ARBA00022801"/>
    </source>
</evidence>
<keyword evidence="6 13" id="KW-0645">Protease</keyword>
<feature type="transmembrane region" description="Helical" evidence="14">
    <location>
        <begin position="474"/>
        <end position="493"/>
    </location>
</feature>
<accession>A0AAD5U656</accession>
<keyword evidence="12" id="KW-0325">Glycoprotein</keyword>
<dbReference type="GO" id="GO:0005774">
    <property type="term" value="C:vacuolar membrane"/>
    <property type="evidence" value="ECO:0007669"/>
    <property type="project" value="UniProtKB-SubCell"/>
</dbReference>
<feature type="transmembrane region" description="Helical" evidence="14">
    <location>
        <begin position="394"/>
        <end position="416"/>
    </location>
</feature>
<dbReference type="InterPro" id="IPR007484">
    <property type="entry name" value="Peptidase_M28"/>
</dbReference>
<keyword evidence="14" id="KW-0472">Membrane</keyword>
<comment type="subcellular location">
    <subcellularLocation>
        <location evidence="3">Vacuole membrane</location>
        <topology evidence="3">Multi-pass membrane protein</topology>
    </subcellularLocation>
</comment>
<feature type="transmembrane region" description="Helical" evidence="14">
    <location>
        <begin position="437"/>
        <end position="462"/>
    </location>
</feature>
<dbReference type="GO" id="GO:0046872">
    <property type="term" value="F:metal ion binding"/>
    <property type="evidence" value="ECO:0007669"/>
    <property type="project" value="UniProtKB-KW"/>
</dbReference>
<feature type="transmembrane region" description="Helical" evidence="14">
    <location>
        <begin position="32"/>
        <end position="50"/>
    </location>
</feature>
<evidence type="ECO:0000256" key="5">
    <source>
        <dbReference type="ARBA" id="ARBA00022554"/>
    </source>
</evidence>
<dbReference type="Pfam" id="PF04389">
    <property type="entry name" value="Peptidase_M28"/>
    <property type="match status" value="1"/>
</dbReference>
<dbReference type="Gene3D" id="3.40.630.10">
    <property type="entry name" value="Zn peptidases"/>
    <property type="match status" value="1"/>
</dbReference>
<dbReference type="EMBL" id="JADGJW010000095">
    <property type="protein sequence ID" value="KAJ3224376.1"/>
    <property type="molecule type" value="Genomic_DNA"/>
</dbReference>
<evidence type="ECO:0000313" key="17">
    <source>
        <dbReference type="Proteomes" id="UP001211065"/>
    </source>
</evidence>
<organism evidence="16 17">
    <name type="scientific">Clydaea vesicula</name>
    <dbReference type="NCBI Taxonomy" id="447962"/>
    <lineage>
        <taxon>Eukaryota</taxon>
        <taxon>Fungi</taxon>
        <taxon>Fungi incertae sedis</taxon>
        <taxon>Chytridiomycota</taxon>
        <taxon>Chytridiomycota incertae sedis</taxon>
        <taxon>Chytridiomycetes</taxon>
        <taxon>Lobulomycetales</taxon>
        <taxon>Lobulomycetaceae</taxon>
        <taxon>Clydaea</taxon>
    </lineage>
</organism>
<feature type="transmembrane region" description="Helical" evidence="14">
    <location>
        <begin position="62"/>
        <end position="81"/>
    </location>
</feature>
<gene>
    <name evidence="16" type="ORF">HK099_008548</name>
</gene>
<evidence type="ECO:0000256" key="1">
    <source>
        <dbReference type="ARBA" id="ARBA00001947"/>
    </source>
</evidence>
<evidence type="ECO:0000256" key="13">
    <source>
        <dbReference type="RuleBase" id="RU361240"/>
    </source>
</evidence>
<keyword evidence="9 13" id="KW-0862">Zinc</keyword>
<evidence type="ECO:0000256" key="3">
    <source>
        <dbReference type="ARBA" id="ARBA00004128"/>
    </source>
</evidence>
<dbReference type="SUPFAM" id="SSF53187">
    <property type="entry name" value="Zn-dependent exopeptidases"/>
    <property type="match status" value="1"/>
</dbReference>
<reference evidence="16" key="1">
    <citation type="submission" date="2020-05" db="EMBL/GenBank/DDBJ databases">
        <title>Phylogenomic resolution of chytrid fungi.</title>
        <authorList>
            <person name="Stajich J.E."/>
            <person name="Amses K."/>
            <person name="Simmons R."/>
            <person name="Seto K."/>
            <person name="Myers J."/>
            <person name="Bonds A."/>
            <person name="Quandt C.A."/>
            <person name="Barry K."/>
            <person name="Liu P."/>
            <person name="Grigoriev I."/>
            <person name="Longcore J.E."/>
            <person name="James T.Y."/>
        </authorList>
    </citation>
    <scope>NUCLEOTIDE SEQUENCE</scope>
    <source>
        <strain evidence="16">JEL0476</strain>
    </source>
</reference>
<feature type="transmembrane region" description="Helical" evidence="14">
    <location>
        <begin position="573"/>
        <end position="592"/>
    </location>
</feature>
<name>A0AAD5U656_9FUNG</name>
<evidence type="ECO:0000256" key="10">
    <source>
        <dbReference type="ARBA" id="ARBA00022989"/>
    </source>
</evidence>
<dbReference type="Proteomes" id="UP001211065">
    <property type="component" value="Unassembled WGS sequence"/>
</dbReference>
<keyword evidence="13" id="KW-0479">Metal-binding</keyword>
<evidence type="ECO:0000259" key="15">
    <source>
        <dbReference type="Pfam" id="PF04389"/>
    </source>
</evidence>
<evidence type="ECO:0000256" key="2">
    <source>
        <dbReference type="ARBA" id="ARBA00003273"/>
    </source>
</evidence>
<proteinExistence type="inferred from homology"/>
<dbReference type="GO" id="GO:0006508">
    <property type="term" value="P:proteolysis"/>
    <property type="evidence" value="ECO:0007669"/>
    <property type="project" value="UniProtKB-KW"/>
</dbReference>
<comment type="caution">
    <text evidence="16">The sequence shown here is derived from an EMBL/GenBank/DDBJ whole genome shotgun (WGS) entry which is preliminary data.</text>
</comment>
<feature type="transmembrane region" description="Helical" evidence="14">
    <location>
        <begin position="659"/>
        <end position="681"/>
    </location>
</feature>
<dbReference type="PANTHER" id="PTHR12147:SF58">
    <property type="entry name" value="VACUOLAR MEMBRANE PROTEASE"/>
    <property type="match status" value="1"/>
</dbReference>
<feature type="transmembrane region" description="Helical" evidence="14">
    <location>
        <begin position="688"/>
        <end position="707"/>
    </location>
</feature>
<keyword evidence="8 13" id="KW-0378">Hydrolase</keyword>
<dbReference type="InterPro" id="IPR045175">
    <property type="entry name" value="M28_fam"/>
</dbReference>
<comment type="similarity">
    <text evidence="4 13">Belongs to the peptidase M28 family.</text>
</comment>
<keyword evidence="17" id="KW-1185">Reference proteome</keyword>
<protein>
    <recommendedName>
        <fullName evidence="13">Peptide hydrolase</fullName>
        <ecNumber evidence="13">3.4.-.-</ecNumber>
    </recommendedName>
</protein>
<feature type="transmembrane region" description="Helical" evidence="14">
    <location>
        <begin position="548"/>
        <end position="567"/>
    </location>
</feature>
<keyword evidence="5" id="KW-0926">Vacuole</keyword>
<keyword evidence="11" id="KW-0482">Metalloprotease</keyword>
<comment type="function">
    <text evidence="2">May be involved in vacuolar sorting and osmoregulation.</text>
</comment>
<feature type="domain" description="Peptidase M28" evidence="15">
    <location>
        <begin position="182"/>
        <end position="333"/>
    </location>
</feature>
<keyword evidence="7 14" id="KW-0812">Transmembrane</keyword>
<evidence type="ECO:0000256" key="12">
    <source>
        <dbReference type="ARBA" id="ARBA00023180"/>
    </source>
</evidence>